<name>A0A0A9AR53_ARUDO</name>
<proteinExistence type="predicted"/>
<evidence type="ECO:0000313" key="1">
    <source>
        <dbReference type="EMBL" id="JAD49552.1"/>
    </source>
</evidence>
<accession>A0A0A9AR53</accession>
<reference evidence="1" key="2">
    <citation type="journal article" date="2015" name="Data Brief">
        <title>Shoot transcriptome of the giant reed, Arundo donax.</title>
        <authorList>
            <person name="Barrero R.A."/>
            <person name="Guerrero F.D."/>
            <person name="Moolhuijzen P."/>
            <person name="Goolsby J.A."/>
            <person name="Tidwell J."/>
            <person name="Bellgard S.E."/>
            <person name="Bellgard M.I."/>
        </authorList>
    </citation>
    <scope>NUCLEOTIDE SEQUENCE</scope>
    <source>
        <tissue evidence="1">Shoot tissue taken approximately 20 cm above the soil surface</tissue>
    </source>
</reference>
<dbReference type="EMBL" id="GBRH01248343">
    <property type="protein sequence ID" value="JAD49552.1"/>
    <property type="molecule type" value="Transcribed_RNA"/>
</dbReference>
<organism evidence="1">
    <name type="scientific">Arundo donax</name>
    <name type="common">Giant reed</name>
    <name type="synonym">Donax arundinaceus</name>
    <dbReference type="NCBI Taxonomy" id="35708"/>
    <lineage>
        <taxon>Eukaryota</taxon>
        <taxon>Viridiplantae</taxon>
        <taxon>Streptophyta</taxon>
        <taxon>Embryophyta</taxon>
        <taxon>Tracheophyta</taxon>
        <taxon>Spermatophyta</taxon>
        <taxon>Magnoliopsida</taxon>
        <taxon>Liliopsida</taxon>
        <taxon>Poales</taxon>
        <taxon>Poaceae</taxon>
        <taxon>PACMAD clade</taxon>
        <taxon>Arundinoideae</taxon>
        <taxon>Arundineae</taxon>
        <taxon>Arundo</taxon>
    </lineage>
</organism>
<protein>
    <submittedName>
        <fullName evidence="1">Uncharacterized protein</fullName>
    </submittedName>
</protein>
<sequence>MMYMVRRSLMVSISIHKDRVLPGAQQNHGPNFGTPLC</sequence>
<dbReference type="AlphaFoldDB" id="A0A0A9AR53"/>
<reference evidence="1" key="1">
    <citation type="submission" date="2014-09" db="EMBL/GenBank/DDBJ databases">
        <authorList>
            <person name="Magalhaes I.L.F."/>
            <person name="Oliveira U."/>
            <person name="Santos F.R."/>
            <person name="Vidigal T.H.D.A."/>
            <person name="Brescovit A.D."/>
            <person name="Santos A.J."/>
        </authorList>
    </citation>
    <scope>NUCLEOTIDE SEQUENCE</scope>
    <source>
        <tissue evidence="1">Shoot tissue taken approximately 20 cm above the soil surface</tissue>
    </source>
</reference>